<proteinExistence type="predicted"/>
<feature type="domain" description="CAAX prenyl protease 2/Lysostaphin resistance protein A-like" evidence="2">
    <location>
        <begin position="130"/>
        <end position="230"/>
    </location>
</feature>
<protein>
    <recommendedName>
        <fullName evidence="2">CAAX prenyl protease 2/Lysostaphin resistance protein A-like domain-containing protein</fullName>
    </recommendedName>
</protein>
<keyword evidence="1" id="KW-0812">Transmembrane</keyword>
<keyword evidence="1" id="KW-0472">Membrane</keyword>
<gene>
    <name evidence="3" type="ORF">A2174_01810</name>
</gene>
<comment type="caution">
    <text evidence="3">The sequence shown here is derived from an EMBL/GenBank/DDBJ whole genome shotgun (WGS) entry which is preliminary data.</text>
</comment>
<dbReference type="AlphaFoldDB" id="A0A1G2F605"/>
<reference evidence="3 4" key="1">
    <citation type="journal article" date="2016" name="Nat. Commun.">
        <title>Thousands of microbial genomes shed light on interconnected biogeochemical processes in an aquifer system.</title>
        <authorList>
            <person name="Anantharaman K."/>
            <person name="Brown C.T."/>
            <person name="Hug L.A."/>
            <person name="Sharon I."/>
            <person name="Castelle C.J."/>
            <person name="Probst A.J."/>
            <person name="Thomas B.C."/>
            <person name="Singh A."/>
            <person name="Wilkins M.J."/>
            <person name="Karaoz U."/>
            <person name="Brodie E.L."/>
            <person name="Williams K.H."/>
            <person name="Hubbard S.S."/>
            <person name="Banfield J.F."/>
        </authorList>
    </citation>
    <scope>NUCLEOTIDE SEQUENCE [LARGE SCALE GENOMIC DNA]</scope>
</reference>
<feature type="transmembrane region" description="Helical" evidence="1">
    <location>
        <begin position="218"/>
        <end position="238"/>
    </location>
</feature>
<dbReference type="Proteomes" id="UP000177725">
    <property type="component" value="Unassembled WGS sequence"/>
</dbReference>
<evidence type="ECO:0000313" key="4">
    <source>
        <dbReference type="Proteomes" id="UP000177725"/>
    </source>
</evidence>
<feature type="transmembrane region" description="Helical" evidence="1">
    <location>
        <begin position="24"/>
        <end position="41"/>
    </location>
</feature>
<evidence type="ECO:0000256" key="1">
    <source>
        <dbReference type="SAM" id="Phobius"/>
    </source>
</evidence>
<name>A0A1G2F605_9BACT</name>
<accession>A0A1G2F605</accession>
<keyword evidence="1" id="KW-1133">Transmembrane helix</keyword>
<evidence type="ECO:0000259" key="2">
    <source>
        <dbReference type="Pfam" id="PF02517"/>
    </source>
</evidence>
<feature type="transmembrane region" description="Helical" evidence="1">
    <location>
        <begin position="129"/>
        <end position="146"/>
    </location>
</feature>
<feature type="non-terminal residue" evidence="3">
    <location>
        <position position="1"/>
    </location>
</feature>
<dbReference type="GO" id="GO:0080120">
    <property type="term" value="P:CAAX-box protein maturation"/>
    <property type="evidence" value="ECO:0007669"/>
    <property type="project" value="UniProtKB-ARBA"/>
</dbReference>
<organism evidence="3 4">
    <name type="scientific">Candidatus Portnoybacteria bacterium RBG_13_41_18</name>
    <dbReference type="NCBI Taxonomy" id="1801991"/>
    <lineage>
        <taxon>Bacteria</taxon>
        <taxon>Candidatus Portnoyibacteriota</taxon>
    </lineage>
</organism>
<evidence type="ECO:0000313" key="3">
    <source>
        <dbReference type="EMBL" id="OGZ33040.1"/>
    </source>
</evidence>
<sequence>IKTMESYQENIQPIGAEPLSKTRYFIGLFVIFAAASAQYFIEDLTPIEAGIIVYGIPLLFITLFFGQALIKNAFSRMKAAFKYGFAYFGLFSIATFILSILLLIVLLQLDPSALELLNKPNPMLDISPNLAWIMIIVSLLFVGPVEEYIFRGFVFGGLLTIFKNRHWLILAIISSNLFAAIHFYYAPLYEWASLVVFLNLFSIGLTLSVSYYLSGGNLFVPAFIHGLFDATSFLAIAISPTIGVIARMIMVAIGLFAALFIFRKRQNTKIIFSLPSNEG</sequence>
<feature type="transmembrane region" description="Helical" evidence="1">
    <location>
        <begin position="191"/>
        <end position="213"/>
    </location>
</feature>
<feature type="transmembrane region" description="Helical" evidence="1">
    <location>
        <begin position="47"/>
        <end position="65"/>
    </location>
</feature>
<dbReference type="Pfam" id="PF02517">
    <property type="entry name" value="Rce1-like"/>
    <property type="match status" value="1"/>
</dbReference>
<dbReference type="GO" id="GO:0004175">
    <property type="term" value="F:endopeptidase activity"/>
    <property type="evidence" value="ECO:0007669"/>
    <property type="project" value="UniProtKB-ARBA"/>
</dbReference>
<feature type="transmembrane region" description="Helical" evidence="1">
    <location>
        <begin position="244"/>
        <end position="262"/>
    </location>
</feature>
<dbReference type="InterPro" id="IPR003675">
    <property type="entry name" value="Rce1/LyrA-like_dom"/>
</dbReference>
<feature type="transmembrane region" description="Helical" evidence="1">
    <location>
        <begin position="167"/>
        <end position="185"/>
    </location>
</feature>
<dbReference type="EMBL" id="MHMV01000056">
    <property type="protein sequence ID" value="OGZ33040.1"/>
    <property type="molecule type" value="Genomic_DNA"/>
</dbReference>
<feature type="transmembrane region" description="Helical" evidence="1">
    <location>
        <begin position="85"/>
        <end position="109"/>
    </location>
</feature>